<protein>
    <submittedName>
        <fullName evidence="2">B3/4 domain-containing protein</fullName>
    </submittedName>
</protein>
<evidence type="ECO:0000313" key="2">
    <source>
        <dbReference type="EMBL" id="MEB7543903.1"/>
    </source>
</evidence>
<dbReference type="InterPro" id="IPR020825">
    <property type="entry name" value="Phe-tRNA_synthase-like_B3/B4"/>
</dbReference>
<dbReference type="SUPFAM" id="SSF56037">
    <property type="entry name" value="PheT/TilS domain"/>
    <property type="match status" value="1"/>
</dbReference>
<gene>
    <name evidence="2" type="ORF">NGC28_15770</name>
</gene>
<reference evidence="2 3" key="1">
    <citation type="submission" date="2022-06" db="EMBL/GenBank/DDBJ databases">
        <title>Whole Genome analysis of Bacterial isolates collected during year 2020 from Guwahati, Assam, India.</title>
        <authorList>
            <person name="Mendem S.K."/>
            <person name="Rakshit O."/>
            <person name="Murugesan D."/>
            <person name="Saikia K."/>
            <person name="Shome R."/>
            <person name="Raisen C."/>
            <person name="Holmes M.A."/>
            <person name="Shome B.R."/>
        </authorList>
    </citation>
    <scope>NUCLEOTIDE SEQUENCE [LARGE SCALE GENOMIC DNA]</scope>
    <source>
        <strain evidence="2 3">Sil NS 53</strain>
    </source>
</reference>
<keyword evidence="3" id="KW-1185">Reference proteome</keyword>
<dbReference type="InterPro" id="IPR005146">
    <property type="entry name" value="B3/B4_tRNA-bd"/>
</dbReference>
<dbReference type="EMBL" id="JAMWJU010000004">
    <property type="protein sequence ID" value="MEB7543903.1"/>
    <property type="molecule type" value="Genomic_DNA"/>
</dbReference>
<evidence type="ECO:0000313" key="3">
    <source>
        <dbReference type="Proteomes" id="UP001310558"/>
    </source>
</evidence>
<comment type="caution">
    <text evidence="2">The sequence shown here is derived from an EMBL/GenBank/DDBJ whole genome shotgun (WGS) entry which is preliminary data.</text>
</comment>
<dbReference type="PANTHER" id="PTHR39209:SF2">
    <property type="entry name" value="CYTOPLASMIC PROTEIN"/>
    <property type="match status" value="1"/>
</dbReference>
<dbReference type="Pfam" id="PF03483">
    <property type="entry name" value="B3_4"/>
    <property type="match status" value="1"/>
</dbReference>
<proteinExistence type="predicted"/>
<name>A0ABU6ES50_9ENTR</name>
<organism evidence="2 3">
    <name type="scientific">Enterobacter huaxiensis</name>
    <dbReference type="NCBI Taxonomy" id="2494702"/>
    <lineage>
        <taxon>Bacteria</taxon>
        <taxon>Pseudomonadati</taxon>
        <taxon>Pseudomonadota</taxon>
        <taxon>Gammaproteobacteria</taxon>
        <taxon>Enterobacterales</taxon>
        <taxon>Enterobacteriaceae</taxon>
        <taxon>Enterobacter</taxon>
    </lineage>
</organism>
<dbReference type="SMART" id="SM00873">
    <property type="entry name" value="B3_4"/>
    <property type="match status" value="1"/>
</dbReference>
<dbReference type="PANTHER" id="PTHR39209">
    <property type="match status" value="1"/>
</dbReference>
<dbReference type="Proteomes" id="UP001310558">
    <property type="component" value="Unassembled WGS sequence"/>
</dbReference>
<dbReference type="Gene3D" id="3.50.40.10">
    <property type="entry name" value="Phenylalanyl-trna Synthetase, Chain B, domain 3"/>
    <property type="match status" value="1"/>
</dbReference>
<sequence length="229" mass="24886">MSRVTPSIDSRLAGIAPGFRALSILVEAAPITRPEVAPAALAQACQQVLNDDVPWAEDHLAAWDEVFKAFGAKPKRTPCSAAALRKRVLKDGSLPSLDPVVDIYNAVSIRYAIPVGGENLAAYSGAPRLTLADGSEPFDTLKEGQPVVEYPDAGEVIWRDDLGVTCRRWNWRQGVRTRLDSQATSMWFILESLPSMPLAALEEAGEELINNLQRLMPGATARVQLLELA</sequence>
<feature type="domain" description="B3/B4 tRNA-binding" evidence="1">
    <location>
        <begin position="61"/>
        <end position="217"/>
    </location>
</feature>
<evidence type="ECO:0000259" key="1">
    <source>
        <dbReference type="SMART" id="SM00873"/>
    </source>
</evidence>
<dbReference type="RefSeq" id="WP_325823934.1">
    <property type="nucleotide sequence ID" value="NZ_JAMWIR010000003.1"/>
</dbReference>
<accession>A0ABU6ES50</accession>